<dbReference type="PANTHER" id="PTHR30231:SF42">
    <property type="entry name" value="EXONUCLEASE"/>
    <property type="match status" value="1"/>
</dbReference>
<dbReference type="Gene3D" id="3.30.420.10">
    <property type="entry name" value="Ribonuclease H-like superfamily/Ribonuclease H"/>
    <property type="match status" value="1"/>
</dbReference>
<accession>A0A346AZQ0</accession>
<dbReference type="GO" id="GO:0003676">
    <property type="term" value="F:nucleic acid binding"/>
    <property type="evidence" value="ECO:0007669"/>
    <property type="project" value="InterPro"/>
</dbReference>
<dbReference type="PANTHER" id="PTHR30231">
    <property type="entry name" value="DNA POLYMERASE III SUBUNIT EPSILON"/>
    <property type="match status" value="1"/>
</dbReference>
<evidence type="ECO:0000313" key="3">
    <source>
        <dbReference type="EMBL" id="AXL21343.1"/>
    </source>
</evidence>
<gene>
    <name evidence="3" type="ORF">DKB62_07095</name>
</gene>
<dbReference type="OrthoDB" id="9776650at2"/>
<keyword evidence="1 3" id="KW-0378">Hydrolase</keyword>
<dbReference type="KEGG" id="meg:DKB62_07095"/>
<dbReference type="InterPro" id="IPR012337">
    <property type="entry name" value="RNaseH-like_sf"/>
</dbReference>
<keyword evidence="1 3" id="KW-0269">Exonuclease</keyword>
<dbReference type="SUPFAM" id="SSF53098">
    <property type="entry name" value="Ribonuclease H-like"/>
    <property type="match status" value="1"/>
</dbReference>
<proteinExistence type="predicted"/>
<dbReference type="InterPro" id="IPR036397">
    <property type="entry name" value="RNaseH_sf"/>
</dbReference>
<evidence type="ECO:0000259" key="2">
    <source>
        <dbReference type="SMART" id="SM00479"/>
    </source>
</evidence>
<dbReference type="AlphaFoldDB" id="A0A346AZQ0"/>
<dbReference type="GO" id="GO:0008408">
    <property type="term" value="F:3'-5' exonuclease activity"/>
    <property type="evidence" value="ECO:0007669"/>
    <property type="project" value="TreeGrafter"/>
</dbReference>
<dbReference type="EMBL" id="CP029462">
    <property type="protein sequence ID" value="AXL21343.1"/>
    <property type="molecule type" value="Genomic_DNA"/>
</dbReference>
<keyword evidence="1 3" id="KW-0540">Nuclease</keyword>
<feature type="domain" description="Exonuclease" evidence="2">
    <location>
        <begin position="3"/>
        <end position="167"/>
    </location>
</feature>
<name>A0A346AZQ0_9FIRM</name>
<evidence type="ECO:0000313" key="4">
    <source>
        <dbReference type="Proteomes" id="UP000254337"/>
    </source>
</evidence>
<dbReference type="SMART" id="SM00479">
    <property type="entry name" value="EXOIII"/>
    <property type="match status" value="1"/>
</dbReference>
<dbReference type="FunFam" id="3.30.420.10:FF:000045">
    <property type="entry name" value="3'-5' exonuclease DinG"/>
    <property type="match status" value="1"/>
</dbReference>
<dbReference type="GO" id="GO:0005829">
    <property type="term" value="C:cytosol"/>
    <property type="evidence" value="ECO:0007669"/>
    <property type="project" value="TreeGrafter"/>
</dbReference>
<dbReference type="Proteomes" id="UP000254337">
    <property type="component" value="Chromosome"/>
</dbReference>
<keyword evidence="4" id="KW-1185">Reference proteome</keyword>
<organism evidence="3 4">
    <name type="scientific">Megasphaera stantonii</name>
    <dbReference type="NCBI Taxonomy" id="2144175"/>
    <lineage>
        <taxon>Bacteria</taxon>
        <taxon>Bacillati</taxon>
        <taxon>Bacillota</taxon>
        <taxon>Negativicutes</taxon>
        <taxon>Veillonellales</taxon>
        <taxon>Veillonellaceae</taxon>
        <taxon>Megasphaera</taxon>
    </lineage>
</organism>
<reference evidence="3 4" key="1">
    <citation type="submission" date="2018-05" db="EMBL/GenBank/DDBJ databases">
        <title>Complete genome sequence of Megasphaera sp. AJH120T, isolated from the ceca of a chicken.</title>
        <authorList>
            <person name="Maki J."/>
            <person name="Looft T."/>
        </authorList>
    </citation>
    <scope>NUCLEOTIDE SEQUENCE [LARGE SCALE GENOMIC DNA]</scope>
    <source>
        <strain evidence="3 4">AJH120</strain>
    </source>
</reference>
<sequence length="184" mass="20785">MLDFTAIDFETANKYYNSACSLAAVSVRDYETVREGYTLIRPPYMSFSPDNIRIHGITPDQVRDKPKFDALWDRVRPHLEGRILVAHYAVFDTRVLRSLLKTYELEPPRATYACTVEISRKVWPGLPNHKLDTVAGFLGYSFRHHQALDDARACAFIVCEAAKKVGASSMEELMAATGLSLKIL</sequence>
<dbReference type="RefSeq" id="WP_107196036.1">
    <property type="nucleotide sequence ID" value="NZ_CP029462.1"/>
</dbReference>
<evidence type="ECO:0000256" key="1">
    <source>
        <dbReference type="ARBA" id="ARBA00022839"/>
    </source>
</evidence>
<dbReference type="CDD" id="cd06130">
    <property type="entry name" value="DNA_pol_III_epsilon_like"/>
    <property type="match status" value="1"/>
</dbReference>
<dbReference type="Pfam" id="PF00929">
    <property type="entry name" value="RNase_T"/>
    <property type="match status" value="1"/>
</dbReference>
<dbReference type="InterPro" id="IPR013520">
    <property type="entry name" value="Ribonucl_H"/>
</dbReference>
<protein>
    <submittedName>
        <fullName evidence="3">Exonuclease</fullName>
    </submittedName>
</protein>